<dbReference type="InterPro" id="IPR050611">
    <property type="entry name" value="ABCF"/>
</dbReference>
<dbReference type="CDD" id="cd03221">
    <property type="entry name" value="ABCF_EF-3"/>
    <property type="match status" value="2"/>
</dbReference>
<name>A0A6G4AMZ6_9ACTN</name>
<dbReference type="EMBL" id="JAAIKT010000039">
    <property type="protein sequence ID" value="NEW74154.1"/>
    <property type="molecule type" value="Genomic_DNA"/>
</dbReference>
<dbReference type="InterPro" id="IPR003439">
    <property type="entry name" value="ABC_transporter-like_ATP-bd"/>
</dbReference>
<dbReference type="AlphaFoldDB" id="A0A6G4AMZ6"/>
<evidence type="ECO:0000256" key="1">
    <source>
        <dbReference type="ARBA" id="ARBA00022737"/>
    </source>
</evidence>
<evidence type="ECO:0000313" key="6">
    <source>
        <dbReference type="Proteomes" id="UP000476310"/>
    </source>
</evidence>
<dbReference type="SUPFAM" id="SSF52540">
    <property type="entry name" value="P-loop containing nucleoside triphosphate hydrolases"/>
    <property type="match status" value="2"/>
</dbReference>
<sequence>MGHLEAAHLAYFLPDGRLLLGDVSFRVAEGTVAALVGPNGAGKTTLLRLVSGEVEAHGGTVTVSGSLGVMPQFIGSVRDERTVRDLLVSVAQPRIREAARAVDEAELAIMERDDEAAQLAYAQSLSDWAEARGYEAETVWDMCTTAALGVPYERAQWREVRTLSGGEQKRLVLEALLRGPDDVLLLDEPDNYLDVPGKQWLEERLRETRKTVLFISHDRELLARAAARIVSVEPSPAGSDVWVHGGGFATYHAAREERFERFEELRRRWDEKHAQLKRLVLDMQRYAARSDEMASRYQAAKTRLRKFEEAGPPPEPPRKQDITMRLAGGRTGVRALTCRGLELEGLMRPFDLEVFYGERVAVLGSNGSGKSHFLRLLAGQDVAHRGEWKLGARVVPGHFAQTHAHPELFGRTLVDILWTEHARDRGRAMSALRRYELDRQGDQTFDRLSGGQQARFQILLLELAGTTALLLDEPTDNLDLESAEALQDGLGAYEGTVLAVTHDRWFARSFDRFLVFGSDGVVRETAEPVWDERRVDRVR</sequence>
<organism evidence="5 6">
    <name type="scientific">Streptomyces rhizosphaericus</name>
    <dbReference type="NCBI Taxonomy" id="114699"/>
    <lineage>
        <taxon>Bacteria</taxon>
        <taxon>Bacillati</taxon>
        <taxon>Actinomycetota</taxon>
        <taxon>Actinomycetes</taxon>
        <taxon>Kitasatosporales</taxon>
        <taxon>Streptomycetaceae</taxon>
        <taxon>Streptomyces</taxon>
        <taxon>Streptomyces violaceusniger group</taxon>
    </lineage>
</organism>
<evidence type="ECO:0000313" key="5">
    <source>
        <dbReference type="EMBL" id="NEW74154.1"/>
    </source>
</evidence>
<dbReference type="Proteomes" id="UP000476310">
    <property type="component" value="Unassembled WGS sequence"/>
</dbReference>
<keyword evidence="1" id="KW-0677">Repeat</keyword>
<keyword evidence="2" id="KW-0547">Nucleotide-binding</keyword>
<dbReference type="PROSITE" id="PS50893">
    <property type="entry name" value="ABC_TRANSPORTER_2"/>
    <property type="match status" value="2"/>
</dbReference>
<dbReference type="RefSeq" id="WP_037947764.1">
    <property type="nucleotide sequence ID" value="NZ_JAAIKT010000039.1"/>
</dbReference>
<feature type="domain" description="ABC transporter" evidence="4">
    <location>
        <begin position="317"/>
        <end position="538"/>
    </location>
</feature>
<dbReference type="InterPro" id="IPR003593">
    <property type="entry name" value="AAA+_ATPase"/>
</dbReference>
<dbReference type="PANTHER" id="PTHR19211:SF69">
    <property type="entry name" value="ATP-BINDING PROTEIN UUP"/>
    <property type="match status" value="1"/>
</dbReference>
<reference evidence="5" key="1">
    <citation type="submission" date="2020-02" db="EMBL/GenBank/DDBJ databases">
        <title>A new Streptomyces sp. for controlling soil-borne diseases.</title>
        <authorList>
            <person name="Li X."/>
            <person name="Tian Y."/>
            <person name="Gao K."/>
        </authorList>
    </citation>
    <scope>NUCLEOTIDE SEQUENCE [LARGE SCALE GENOMIC DNA]</scope>
    <source>
        <strain evidence="5">0250</strain>
    </source>
</reference>
<dbReference type="Pfam" id="PF00005">
    <property type="entry name" value="ABC_tran"/>
    <property type="match status" value="2"/>
</dbReference>
<gene>
    <name evidence="5" type="ORF">G4H13_28280</name>
</gene>
<evidence type="ECO:0000256" key="3">
    <source>
        <dbReference type="ARBA" id="ARBA00022840"/>
    </source>
</evidence>
<proteinExistence type="predicted"/>
<comment type="caution">
    <text evidence="5">The sequence shown here is derived from an EMBL/GenBank/DDBJ whole genome shotgun (WGS) entry which is preliminary data.</text>
</comment>
<evidence type="ECO:0000259" key="4">
    <source>
        <dbReference type="PROSITE" id="PS50893"/>
    </source>
</evidence>
<dbReference type="GO" id="GO:0005524">
    <property type="term" value="F:ATP binding"/>
    <property type="evidence" value="ECO:0007669"/>
    <property type="project" value="UniProtKB-KW"/>
</dbReference>
<dbReference type="GO" id="GO:0016887">
    <property type="term" value="F:ATP hydrolysis activity"/>
    <property type="evidence" value="ECO:0007669"/>
    <property type="project" value="InterPro"/>
</dbReference>
<dbReference type="Gene3D" id="3.40.50.300">
    <property type="entry name" value="P-loop containing nucleotide triphosphate hydrolases"/>
    <property type="match status" value="2"/>
</dbReference>
<dbReference type="PANTHER" id="PTHR19211">
    <property type="entry name" value="ATP-BINDING TRANSPORT PROTEIN-RELATED"/>
    <property type="match status" value="1"/>
</dbReference>
<dbReference type="SMART" id="SM00382">
    <property type="entry name" value="AAA"/>
    <property type="match status" value="2"/>
</dbReference>
<accession>A0A6G4AMZ6</accession>
<dbReference type="InterPro" id="IPR027417">
    <property type="entry name" value="P-loop_NTPase"/>
</dbReference>
<keyword evidence="6" id="KW-1185">Reference proteome</keyword>
<evidence type="ECO:0000256" key="2">
    <source>
        <dbReference type="ARBA" id="ARBA00022741"/>
    </source>
</evidence>
<feature type="domain" description="ABC transporter" evidence="4">
    <location>
        <begin position="4"/>
        <end position="271"/>
    </location>
</feature>
<protein>
    <submittedName>
        <fullName evidence="5">ABC-F family ATP-binding cassette domain-containing protein</fullName>
    </submittedName>
</protein>
<keyword evidence="3 5" id="KW-0067">ATP-binding</keyword>